<dbReference type="InterPro" id="IPR008266">
    <property type="entry name" value="Tyr_kinase_AS"/>
</dbReference>
<evidence type="ECO:0000256" key="7">
    <source>
        <dbReference type="ARBA" id="ARBA00022741"/>
    </source>
</evidence>
<organism evidence="15 16">
    <name type="scientific">Purpureocillium takamizusanense</name>
    <dbReference type="NCBI Taxonomy" id="2060973"/>
    <lineage>
        <taxon>Eukaryota</taxon>
        <taxon>Fungi</taxon>
        <taxon>Dikarya</taxon>
        <taxon>Ascomycota</taxon>
        <taxon>Pezizomycotina</taxon>
        <taxon>Sordariomycetes</taxon>
        <taxon>Hypocreomycetidae</taxon>
        <taxon>Hypocreales</taxon>
        <taxon>Ophiocordycipitaceae</taxon>
        <taxon>Purpureocillium</taxon>
    </lineage>
</organism>
<keyword evidence="16" id="KW-1185">Reference proteome</keyword>
<evidence type="ECO:0000256" key="3">
    <source>
        <dbReference type="ARBA" id="ARBA00012513"/>
    </source>
</evidence>
<dbReference type="SMART" id="SM00220">
    <property type="entry name" value="S_TKc"/>
    <property type="match status" value="1"/>
</dbReference>
<evidence type="ECO:0000256" key="10">
    <source>
        <dbReference type="ARBA" id="ARBA00030980"/>
    </source>
</evidence>
<dbReference type="PROSITE" id="PS00109">
    <property type="entry name" value="PROTEIN_KINASE_TYR"/>
    <property type="match status" value="1"/>
</dbReference>
<keyword evidence="9" id="KW-0067">ATP-binding</keyword>
<comment type="function">
    <text evidence="1">Component of the EKC/KEOPS complex that is required for the formation of a threonylcarbamoyl group on adenosine at position 37 (t(6)A37) in tRNAs that read codons beginning with adenine. The complex is probably involved in the transfer of the threonylcarbamoyl moiety of threonylcarbamoyl-AMP (TC-AMP) to the N6 group of A37. BUD32 has ATPase activity in the context of the EKC/KEOPS complex and likely plays a supporting role to the catalytic subunit KAE1. The EKC/KEOPS complex also promotes both telomere uncapping and telomere elongation. The complex is required for efficient recruitment of transcriptional coactivators.</text>
</comment>
<dbReference type="PANTHER" id="PTHR44329:SF288">
    <property type="entry name" value="MITOGEN-ACTIVATED PROTEIN KINASE KINASE KINASE 20"/>
    <property type="match status" value="1"/>
</dbReference>
<dbReference type="GeneID" id="72066790"/>
<dbReference type="InterPro" id="IPR000719">
    <property type="entry name" value="Prot_kinase_dom"/>
</dbReference>
<accession>A0A9Q8QG41</accession>
<dbReference type="InterPro" id="IPR051681">
    <property type="entry name" value="Ser/Thr_Kinases-Pseudokinases"/>
</dbReference>
<evidence type="ECO:0000256" key="11">
    <source>
        <dbReference type="ARBA" id="ARBA00033194"/>
    </source>
</evidence>
<evidence type="ECO:0000256" key="12">
    <source>
        <dbReference type="ARBA" id="ARBA00047899"/>
    </source>
</evidence>
<dbReference type="SUPFAM" id="SSF56112">
    <property type="entry name" value="Protein kinase-like (PK-like)"/>
    <property type="match status" value="1"/>
</dbReference>
<dbReference type="KEGG" id="ptkz:JDV02_004839"/>
<evidence type="ECO:0000256" key="9">
    <source>
        <dbReference type="ARBA" id="ARBA00022840"/>
    </source>
</evidence>
<dbReference type="GO" id="GO:0004674">
    <property type="term" value="F:protein serine/threonine kinase activity"/>
    <property type="evidence" value="ECO:0007669"/>
    <property type="project" value="UniProtKB-EC"/>
</dbReference>
<reference evidence="15" key="1">
    <citation type="submission" date="2021-11" db="EMBL/GenBank/DDBJ databases">
        <title>Purpureocillium_takamizusanense_genome.</title>
        <authorList>
            <person name="Nguyen N.-H."/>
        </authorList>
    </citation>
    <scope>NUCLEOTIDE SEQUENCE</scope>
    <source>
        <strain evidence="15">PT3</strain>
    </source>
</reference>
<evidence type="ECO:0000256" key="4">
    <source>
        <dbReference type="ARBA" id="ARBA00013948"/>
    </source>
</evidence>
<sequence>MITLGPSRRELVDPFACSFYSFNMPSMVEQIPVRSHAKLRFISRGATSWVYRVEQDLVLKIARDRATNAFKHENTIYDELEQHGPCPYLLQSILRLPRLNFLPVMGWGSLEQLIKNSQRRGSGGEIDVLHTVSQTQAEQWAMEMAGAMAWLESMGYVHGDLRPANMLIDDTDHVKLADFDSVCRIGSPCPGSAPPWARVLGDEAGPDKGTFGTNGPRTEQFAFGSILYTITRGLEPYEDERDSVKVLDWLQDMVFPSLGESGTDGIIGRCWRGLYPSIKSLFEETTQLEGTSTLSQPTVLSVEDISALRERCNRLLDDELKEALRDFCVFET</sequence>
<proteinExistence type="predicted"/>
<evidence type="ECO:0000256" key="8">
    <source>
        <dbReference type="ARBA" id="ARBA00022777"/>
    </source>
</evidence>
<evidence type="ECO:0000259" key="14">
    <source>
        <dbReference type="PROSITE" id="PS50011"/>
    </source>
</evidence>
<dbReference type="PANTHER" id="PTHR44329">
    <property type="entry name" value="SERINE/THREONINE-PROTEIN KINASE TNNI3K-RELATED"/>
    <property type="match status" value="1"/>
</dbReference>
<keyword evidence="6" id="KW-0808">Transferase</keyword>
<dbReference type="InterPro" id="IPR011009">
    <property type="entry name" value="Kinase-like_dom_sf"/>
</dbReference>
<evidence type="ECO:0000256" key="2">
    <source>
        <dbReference type="ARBA" id="ARBA00011534"/>
    </source>
</evidence>
<keyword evidence="7" id="KW-0547">Nucleotide-binding</keyword>
<dbReference type="InterPro" id="IPR001245">
    <property type="entry name" value="Ser-Thr/Tyr_kinase_cat_dom"/>
</dbReference>
<dbReference type="AlphaFoldDB" id="A0A9Q8QG41"/>
<evidence type="ECO:0000313" key="16">
    <source>
        <dbReference type="Proteomes" id="UP000829364"/>
    </source>
</evidence>
<evidence type="ECO:0000256" key="6">
    <source>
        <dbReference type="ARBA" id="ARBA00022679"/>
    </source>
</evidence>
<dbReference type="PROSITE" id="PS50011">
    <property type="entry name" value="PROTEIN_KINASE_DOM"/>
    <property type="match status" value="1"/>
</dbReference>
<dbReference type="GO" id="GO:0005524">
    <property type="term" value="F:ATP binding"/>
    <property type="evidence" value="ECO:0007669"/>
    <property type="project" value="UniProtKB-KW"/>
</dbReference>
<comment type="catalytic activity">
    <reaction evidence="13">
        <text>L-seryl-[protein] + ATP = O-phospho-L-seryl-[protein] + ADP + H(+)</text>
        <dbReference type="Rhea" id="RHEA:17989"/>
        <dbReference type="Rhea" id="RHEA-COMP:9863"/>
        <dbReference type="Rhea" id="RHEA-COMP:11604"/>
        <dbReference type="ChEBI" id="CHEBI:15378"/>
        <dbReference type="ChEBI" id="CHEBI:29999"/>
        <dbReference type="ChEBI" id="CHEBI:30616"/>
        <dbReference type="ChEBI" id="CHEBI:83421"/>
        <dbReference type="ChEBI" id="CHEBI:456216"/>
        <dbReference type="EC" id="2.7.11.1"/>
    </reaction>
</comment>
<dbReference type="EMBL" id="CP086357">
    <property type="protein sequence ID" value="UNI18581.1"/>
    <property type="molecule type" value="Genomic_DNA"/>
</dbReference>
<evidence type="ECO:0000313" key="15">
    <source>
        <dbReference type="EMBL" id="UNI18581.1"/>
    </source>
</evidence>
<keyword evidence="8" id="KW-0418">Kinase</keyword>
<comment type="catalytic activity">
    <reaction evidence="12">
        <text>L-threonyl-[protein] + ATP = O-phospho-L-threonyl-[protein] + ADP + H(+)</text>
        <dbReference type="Rhea" id="RHEA:46608"/>
        <dbReference type="Rhea" id="RHEA-COMP:11060"/>
        <dbReference type="Rhea" id="RHEA-COMP:11605"/>
        <dbReference type="ChEBI" id="CHEBI:15378"/>
        <dbReference type="ChEBI" id="CHEBI:30013"/>
        <dbReference type="ChEBI" id="CHEBI:30616"/>
        <dbReference type="ChEBI" id="CHEBI:61977"/>
        <dbReference type="ChEBI" id="CHEBI:456216"/>
        <dbReference type="EC" id="2.7.11.1"/>
    </reaction>
</comment>
<name>A0A9Q8QG41_9HYPO</name>
<dbReference type="Gene3D" id="1.10.510.10">
    <property type="entry name" value="Transferase(Phosphotransferase) domain 1"/>
    <property type="match status" value="1"/>
</dbReference>
<dbReference type="Pfam" id="PF07714">
    <property type="entry name" value="PK_Tyr_Ser-Thr"/>
    <property type="match status" value="1"/>
</dbReference>
<dbReference type="EC" id="2.7.11.1" evidence="3"/>
<dbReference type="RefSeq" id="XP_047842062.1">
    <property type="nucleotide sequence ID" value="XM_047986082.1"/>
</dbReference>
<evidence type="ECO:0000256" key="5">
    <source>
        <dbReference type="ARBA" id="ARBA00019973"/>
    </source>
</evidence>
<protein>
    <recommendedName>
        <fullName evidence="5">EKC/KEOPS complex subunit BUD32</fullName>
        <ecNumber evidence="3">2.7.11.1</ecNumber>
    </recommendedName>
    <alternativeName>
        <fullName evidence="10 11">Atypical Serine/threonine protein kinase BUD32</fullName>
    </alternativeName>
    <alternativeName>
        <fullName evidence="4">EKC/KEOPS complex subunit bud32</fullName>
    </alternativeName>
</protein>
<evidence type="ECO:0000256" key="1">
    <source>
        <dbReference type="ARBA" id="ARBA00003747"/>
    </source>
</evidence>
<comment type="subunit">
    <text evidence="2">Component of the EKC/KEOPS complex composed of at least BUD32, CGI121, GON7, KAE1 and PCC1; the whole complex dimerizes.</text>
</comment>
<dbReference type="OrthoDB" id="4062651at2759"/>
<gene>
    <name evidence="15" type="ORF">JDV02_004839</name>
</gene>
<feature type="domain" description="Protein kinase" evidence="14">
    <location>
        <begin position="36"/>
        <end position="332"/>
    </location>
</feature>
<evidence type="ECO:0000256" key="13">
    <source>
        <dbReference type="ARBA" id="ARBA00048679"/>
    </source>
</evidence>
<dbReference type="Proteomes" id="UP000829364">
    <property type="component" value="Chromosome 4"/>
</dbReference>